<proteinExistence type="predicted"/>
<dbReference type="EMBL" id="GG662845">
    <property type="protein sequence ID" value="EWS76397.1"/>
    <property type="molecule type" value="Genomic_DNA"/>
</dbReference>
<sequence>MDLTFQLISFNEFLLSIYLLNHIFKCFSFLFYLHYQLLIFFQINILLLFYFFNQCINVIIFNLQNLQNSMNKIIKQTIIKQNIDQQTNIHHLIYFSMTNQFLILKYKIFWLILLLMILFLKQTYPKFVKMIIHLSHKQLIIYQRLIYQTRVQKIKQIILLKLIEDQFSVRSFKYLFISYFFLYILQQLI</sequence>
<keyword evidence="3" id="KW-1185">Reference proteome</keyword>
<reference evidence="3" key="1">
    <citation type="journal article" date="2006" name="PLoS Biol.">
        <title>Macronuclear genome sequence of the ciliate Tetrahymena thermophila, a model eukaryote.</title>
        <authorList>
            <person name="Eisen J.A."/>
            <person name="Coyne R.S."/>
            <person name="Wu M."/>
            <person name="Wu D."/>
            <person name="Thiagarajan M."/>
            <person name="Wortman J.R."/>
            <person name="Badger J.H."/>
            <person name="Ren Q."/>
            <person name="Amedeo P."/>
            <person name="Jones K.M."/>
            <person name="Tallon L.J."/>
            <person name="Delcher A.L."/>
            <person name="Salzberg S.L."/>
            <person name="Silva J.C."/>
            <person name="Haas B.J."/>
            <person name="Majoros W.H."/>
            <person name="Farzad M."/>
            <person name="Carlton J.M."/>
            <person name="Smith R.K. Jr."/>
            <person name="Garg J."/>
            <person name="Pearlman R.E."/>
            <person name="Karrer K.M."/>
            <person name="Sun L."/>
            <person name="Manning G."/>
            <person name="Elde N.C."/>
            <person name="Turkewitz A.P."/>
            <person name="Asai D.J."/>
            <person name="Wilkes D.E."/>
            <person name="Wang Y."/>
            <person name="Cai H."/>
            <person name="Collins K."/>
            <person name="Stewart B.A."/>
            <person name="Lee S.R."/>
            <person name="Wilamowska K."/>
            <person name="Weinberg Z."/>
            <person name="Ruzzo W.L."/>
            <person name="Wloga D."/>
            <person name="Gaertig J."/>
            <person name="Frankel J."/>
            <person name="Tsao C.-C."/>
            <person name="Gorovsky M.A."/>
            <person name="Keeling P.J."/>
            <person name="Waller R.F."/>
            <person name="Patron N.J."/>
            <person name="Cherry J.M."/>
            <person name="Stover N.A."/>
            <person name="Krieger C.J."/>
            <person name="del Toro C."/>
            <person name="Ryder H.F."/>
            <person name="Williamson S.C."/>
            <person name="Barbeau R.A."/>
            <person name="Hamilton E.P."/>
            <person name="Orias E."/>
        </authorList>
    </citation>
    <scope>NUCLEOTIDE SEQUENCE [LARGE SCALE GENOMIC DNA]</scope>
    <source>
        <strain evidence="3">SB210</strain>
    </source>
</reference>
<dbReference type="GeneID" id="24436862"/>
<dbReference type="AlphaFoldDB" id="W7XF20"/>
<dbReference type="Proteomes" id="UP000009168">
    <property type="component" value="Unassembled WGS sequence"/>
</dbReference>
<name>W7XF20_TETTS</name>
<protein>
    <submittedName>
        <fullName evidence="2">Transmembrane protein, putative</fullName>
    </submittedName>
</protein>
<feature type="transmembrane region" description="Helical" evidence="1">
    <location>
        <begin position="12"/>
        <end position="33"/>
    </location>
</feature>
<gene>
    <name evidence="2" type="ORF">TTHERM_000024369</name>
</gene>
<feature type="transmembrane region" description="Helical" evidence="1">
    <location>
        <begin position="39"/>
        <end position="63"/>
    </location>
</feature>
<evidence type="ECO:0000256" key="1">
    <source>
        <dbReference type="SAM" id="Phobius"/>
    </source>
</evidence>
<keyword evidence="1" id="KW-1133">Transmembrane helix</keyword>
<keyword evidence="1 2" id="KW-0812">Transmembrane</keyword>
<dbReference type="KEGG" id="tet:TTHERM_000024369"/>
<evidence type="ECO:0000313" key="3">
    <source>
        <dbReference type="Proteomes" id="UP000009168"/>
    </source>
</evidence>
<dbReference type="InParanoid" id="W7XF20"/>
<keyword evidence="1" id="KW-0472">Membrane</keyword>
<organism evidence="2 3">
    <name type="scientific">Tetrahymena thermophila (strain SB210)</name>
    <dbReference type="NCBI Taxonomy" id="312017"/>
    <lineage>
        <taxon>Eukaryota</taxon>
        <taxon>Sar</taxon>
        <taxon>Alveolata</taxon>
        <taxon>Ciliophora</taxon>
        <taxon>Intramacronucleata</taxon>
        <taxon>Oligohymenophorea</taxon>
        <taxon>Hymenostomatida</taxon>
        <taxon>Tetrahymenina</taxon>
        <taxon>Tetrahymenidae</taxon>
        <taxon>Tetrahymena</taxon>
    </lineage>
</organism>
<feature type="transmembrane region" description="Helical" evidence="1">
    <location>
        <begin position="101"/>
        <end position="120"/>
    </location>
</feature>
<evidence type="ECO:0000313" key="2">
    <source>
        <dbReference type="EMBL" id="EWS76397.1"/>
    </source>
</evidence>
<dbReference type="RefSeq" id="XP_012651181.1">
    <property type="nucleotide sequence ID" value="XM_012795727.1"/>
</dbReference>
<accession>W7XF20</accession>